<dbReference type="RefSeq" id="WP_182459527.1">
    <property type="nucleotide sequence ID" value="NZ_CP059732.1"/>
</dbReference>
<keyword evidence="2" id="KW-1185">Reference proteome</keyword>
<evidence type="ECO:0000313" key="1">
    <source>
        <dbReference type="EMBL" id="QMW02216.1"/>
    </source>
</evidence>
<organism evidence="1 2">
    <name type="scientific">Spirosoma foliorum</name>
    <dbReference type="NCBI Taxonomy" id="2710596"/>
    <lineage>
        <taxon>Bacteria</taxon>
        <taxon>Pseudomonadati</taxon>
        <taxon>Bacteroidota</taxon>
        <taxon>Cytophagia</taxon>
        <taxon>Cytophagales</taxon>
        <taxon>Cytophagaceae</taxon>
        <taxon>Spirosoma</taxon>
    </lineage>
</organism>
<proteinExistence type="predicted"/>
<protein>
    <recommendedName>
        <fullName evidence="3">Restriction endonuclease domain-containing protein</fullName>
    </recommendedName>
</protein>
<dbReference type="EMBL" id="CP059732">
    <property type="protein sequence ID" value="QMW02216.1"/>
    <property type="molecule type" value="Genomic_DNA"/>
</dbReference>
<name>A0A7G5GTM4_9BACT</name>
<dbReference type="AlphaFoldDB" id="A0A7G5GTM4"/>
<dbReference type="Proteomes" id="UP000515369">
    <property type="component" value="Chromosome"/>
</dbReference>
<sequence length="147" mass="16496">MYTPSFPKPLLVQEDDGTNSPLDHQRVISKLTVGLGILFYRERAITLEPLPETPLGEGPGHQVPDVLLFDNEIQLTRIIIEVSQPRTANRDLKKVIHLIEDDDYGIEEGFIYNYHSKEWLRYCKGDGGAATVSSISDLMGVDLGKML</sequence>
<dbReference type="Gene3D" id="3.90.1570.20">
    <property type="match status" value="1"/>
</dbReference>
<reference evidence="1 2" key="1">
    <citation type="submission" date="2020-07" db="EMBL/GenBank/DDBJ databases">
        <title>Spirosoma foliorum sp. nov., isolated from the leaves on the Nejang mountain Korea, Republic of.</title>
        <authorList>
            <person name="Ho H."/>
            <person name="Lee Y.-J."/>
            <person name="Nurcahyanto D.-A."/>
            <person name="Kim S.-G."/>
        </authorList>
    </citation>
    <scope>NUCLEOTIDE SEQUENCE [LARGE SCALE GENOMIC DNA]</scope>
    <source>
        <strain evidence="1 2">PL0136</strain>
    </source>
</reference>
<dbReference type="KEGG" id="sfol:H3H32_30535"/>
<evidence type="ECO:0008006" key="3">
    <source>
        <dbReference type="Google" id="ProtNLM"/>
    </source>
</evidence>
<evidence type="ECO:0000313" key="2">
    <source>
        <dbReference type="Proteomes" id="UP000515369"/>
    </source>
</evidence>
<gene>
    <name evidence="1" type="ORF">H3H32_30535</name>
</gene>
<accession>A0A7G5GTM4</accession>